<dbReference type="AlphaFoldDB" id="A0A9P4P6G6"/>
<comment type="caution">
    <text evidence="1">The sequence shown here is derived from an EMBL/GenBank/DDBJ whole genome shotgun (WGS) entry which is preliminary data.</text>
</comment>
<reference evidence="1" key="1">
    <citation type="journal article" date="2020" name="Stud. Mycol.">
        <title>101 Dothideomycetes genomes: a test case for predicting lifestyles and emergence of pathogens.</title>
        <authorList>
            <person name="Haridas S."/>
            <person name="Albert R."/>
            <person name="Binder M."/>
            <person name="Bloem J."/>
            <person name="Labutti K."/>
            <person name="Salamov A."/>
            <person name="Andreopoulos B."/>
            <person name="Baker S."/>
            <person name="Barry K."/>
            <person name="Bills G."/>
            <person name="Bluhm B."/>
            <person name="Cannon C."/>
            <person name="Castanera R."/>
            <person name="Culley D."/>
            <person name="Daum C."/>
            <person name="Ezra D."/>
            <person name="Gonzalez J."/>
            <person name="Henrissat B."/>
            <person name="Kuo A."/>
            <person name="Liang C."/>
            <person name="Lipzen A."/>
            <person name="Lutzoni F."/>
            <person name="Magnuson J."/>
            <person name="Mondo S."/>
            <person name="Nolan M."/>
            <person name="Ohm R."/>
            <person name="Pangilinan J."/>
            <person name="Park H.-J."/>
            <person name="Ramirez L."/>
            <person name="Alfaro M."/>
            <person name="Sun H."/>
            <person name="Tritt A."/>
            <person name="Yoshinaga Y."/>
            <person name="Zwiers L.-H."/>
            <person name="Turgeon B."/>
            <person name="Goodwin S."/>
            <person name="Spatafora J."/>
            <person name="Crous P."/>
            <person name="Grigoriev I."/>
        </authorList>
    </citation>
    <scope>NUCLEOTIDE SEQUENCE</scope>
    <source>
        <strain evidence="1">CBS 690.94</strain>
    </source>
</reference>
<keyword evidence="2" id="KW-1185">Reference proteome</keyword>
<proteinExistence type="predicted"/>
<protein>
    <submittedName>
        <fullName evidence="1">Uncharacterized protein</fullName>
    </submittedName>
</protein>
<dbReference type="EMBL" id="MU001515">
    <property type="protein sequence ID" value="KAF2437613.1"/>
    <property type="molecule type" value="Genomic_DNA"/>
</dbReference>
<dbReference type="Proteomes" id="UP000799764">
    <property type="component" value="Unassembled WGS sequence"/>
</dbReference>
<evidence type="ECO:0000313" key="2">
    <source>
        <dbReference type="Proteomes" id="UP000799764"/>
    </source>
</evidence>
<evidence type="ECO:0000313" key="1">
    <source>
        <dbReference type="EMBL" id="KAF2437613.1"/>
    </source>
</evidence>
<name>A0A9P4P6G6_9PLEO</name>
<accession>A0A9P4P6G6</accession>
<organism evidence="1 2">
    <name type="scientific">Karstenula rhodostoma CBS 690.94</name>
    <dbReference type="NCBI Taxonomy" id="1392251"/>
    <lineage>
        <taxon>Eukaryota</taxon>
        <taxon>Fungi</taxon>
        <taxon>Dikarya</taxon>
        <taxon>Ascomycota</taxon>
        <taxon>Pezizomycotina</taxon>
        <taxon>Dothideomycetes</taxon>
        <taxon>Pleosporomycetidae</taxon>
        <taxon>Pleosporales</taxon>
        <taxon>Massarineae</taxon>
        <taxon>Didymosphaeriaceae</taxon>
        <taxon>Karstenula</taxon>
    </lineage>
</organism>
<gene>
    <name evidence="1" type="ORF">P171DRAFT_526831</name>
</gene>
<sequence length="104" mass="11999">MHSPTLSGIMAPITKYRGVFCEPAIAIAIDRKFESELSAFTTNPESWPFFPSYHHWWIALERNPVRNVGTVPRQAREKATEARTRPLRYQGFAQVLEAKHMQLD</sequence>